<organism evidence="1 2">
    <name type="scientific">Naegleria lovaniensis</name>
    <name type="common">Amoeba</name>
    <dbReference type="NCBI Taxonomy" id="51637"/>
    <lineage>
        <taxon>Eukaryota</taxon>
        <taxon>Discoba</taxon>
        <taxon>Heterolobosea</taxon>
        <taxon>Tetramitia</taxon>
        <taxon>Eutetramitia</taxon>
        <taxon>Vahlkampfiidae</taxon>
        <taxon>Naegleria</taxon>
    </lineage>
</organism>
<comment type="caution">
    <text evidence="1">The sequence shown here is derived from an EMBL/GenBank/DDBJ whole genome shotgun (WGS) entry which is preliminary data.</text>
</comment>
<gene>
    <name evidence="1" type="ORF">C9374_003793</name>
</gene>
<dbReference type="GeneID" id="68096248"/>
<keyword evidence="2" id="KW-1185">Reference proteome</keyword>
<dbReference type="Proteomes" id="UP000816034">
    <property type="component" value="Unassembled WGS sequence"/>
</dbReference>
<accession>A0AA88KSX6</accession>
<dbReference type="EMBL" id="PYSW02000001">
    <property type="protein sequence ID" value="KAG2394029.1"/>
    <property type="molecule type" value="Genomic_DNA"/>
</dbReference>
<dbReference type="RefSeq" id="XP_044555923.1">
    <property type="nucleotide sequence ID" value="XM_044693360.1"/>
</dbReference>
<dbReference type="AlphaFoldDB" id="A0AA88KSX6"/>
<proteinExistence type="predicted"/>
<evidence type="ECO:0000313" key="1">
    <source>
        <dbReference type="EMBL" id="KAG2394029.1"/>
    </source>
</evidence>
<sequence length="507" mass="58569">MALLNADCTQVICSFLYMREYIPLQLVNSVFYRGVKQHCALQNSFYMTKHLKFLIETAGKDREICLSKLRQGVFYERASKLCISKQLKNLITSLFVNAQNIYFSDVELSMDFITLMFCDVKRKKKQSQSTTDEELSFKNQSVFDLVNKLTFVGCRFNAGVMEWISKKFRALESLCVSNCTFDNYPSRTSFPIAELYYFVNERKCSCYDSLRFIWLDSLFLNASICINLSKASETEKVYLNQFLDMSENSIKQYEDYSNASPRDFEDLKAFESLIPDHIKLSDCTFFFMSERLEKCLNMFGIFHEAYVDLCQCFGLVKGHGFTDVMTYEEPKVANIEYVLNMGLHLFDVEIPPQLMAVIIVFHYDNSDMLHLLKSFDITSPLLDMDSYDMNHLVYLTQVAGNVIALAKHFNVLTNGFKAFFTEFFVTRNLAMADVFVNSCSFWYNFNHGSIPHGIQEVIDFVCESKKLSSSAAHTVNSWKQRTTILNASTCAEDEQDVNPALKKRKQE</sequence>
<evidence type="ECO:0000313" key="2">
    <source>
        <dbReference type="Proteomes" id="UP000816034"/>
    </source>
</evidence>
<reference evidence="1 2" key="1">
    <citation type="journal article" date="2018" name="BMC Genomics">
        <title>The genome of Naegleria lovaniensis, the basis for a comparative approach to unravel pathogenicity factors of the human pathogenic amoeba N. fowleri.</title>
        <authorList>
            <person name="Liechti N."/>
            <person name="Schurch N."/>
            <person name="Bruggmann R."/>
            <person name="Wittwer M."/>
        </authorList>
    </citation>
    <scope>NUCLEOTIDE SEQUENCE [LARGE SCALE GENOMIC DNA]</scope>
    <source>
        <strain evidence="1 2">ATCC 30569</strain>
    </source>
</reference>
<protein>
    <submittedName>
        <fullName evidence="1">Uncharacterized protein</fullName>
    </submittedName>
</protein>
<name>A0AA88KSX6_NAELO</name>